<sequence>MGIALPFIAFLLAGAFAAYHRLRLAWWAAITATLLVGCWLLGANHAAVIVAAVLVALIAVPLLIPAIRKPLITAPLLKFYRRILPPLSQTERIALESGSVGFEGELFSGDPDWDQLLSQPAPRLTDEEQAFLDGPVEELCTRINDWEITHIHADLPPELWDFIKQNKFFGMIIPKEYGGLGFSALAHHKVIQKISSMSSVVSSTVGVPNSLGPGELLVHYGTQEQKDHYLPRLADGREVPCFGLTGPFAGSDATSIPDYGIVCQGEWNGANVLGIKLTFDKRYITLAPVATLIGLAFRLYDPDGLIGDTNDIGITIALVPRDTAGVDIGRRHFPLNSPFQNGPIHGREVFIPLSQLLGGEDYAGKGWQMLNEQLSIGRSITLPSTASGGAKMGAIATGAYARIRKQFGLSIGRFEGVEEALARIAGKAYAISALSQATAMAVDRGETPAVPSAIAKYHCTTMAREVSSDVMDVLGGKGIILGPRNFAGRAWQAAPIAITVEGANIMTRSLLIFGQGAILCHPWVLKEMKAAQNPDEKAGLEEFDRNLFGHIGFAISNAVRSFWFGLTGAKVGKAPGDDYTRRYFRKLDRYSANLALIADASMLLLGGKLKFKESLSGRLGDVLSHLYMTSAMLKRYQDEGCPVGDQPLLAWAFHDSVHRTELALSAALRNYPIRPVGWLLWLLVFPWGRRAQAPSDRLGHRAAALLMAPNEARDRLARGVFTTPGENNPAGRIDSYLAKAIAAEPVERKFLKALKNSDIEALDFASQLDEGVREGWITADERVQLEELRALTLDAIMVDDFDTHELRAASYYDLPQHKREPREAA</sequence>
<dbReference type="CDD" id="cd00567">
    <property type="entry name" value="ACAD"/>
    <property type="match status" value="1"/>
</dbReference>
<name>A0ABP7MZI0_9GAMM</name>
<evidence type="ECO:0000256" key="9">
    <source>
        <dbReference type="ARBA" id="ARBA00023002"/>
    </source>
</evidence>
<dbReference type="SUPFAM" id="SSF47203">
    <property type="entry name" value="Acyl-CoA dehydrogenase C-terminal domain-like"/>
    <property type="match status" value="1"/>
</dbReference>
<comment type="cofactor">
    <cofactor evidence="1">
        <name>FAD</name>
        <dbReference type="ChEBI" id="CHEBI:57692"/>
    </cofactor>
</comment>
<feature type="domain" description="Acyl-CoA dehydrogenase/oxidase C-terminal" evidence="13">
    <location>
        <begin position="364"/>
        <end position="509"/>
    </location>
</feature>
<proteinExistence type="inferred from homology"/>
<dbReference type="Pfam" id="PF00441">
    <property type="entry name" value="Acyl-CoA_dh_1"/>
    <property type="match status" value="1"/>
</dbReference>
<dbReference type="InterPro" id="IPR013786">
    <property type="entry name" value="AcylCoA_DH/ox_N"/>
</dbReference>
<keyword evidence="7" id="KW-0285">Flavoprotein</keyword>
<evidence type="ECO:0000313" key="16">
    <source>
        <dbReference type="EMBL" id="GAA3933454.1"/>
    </source>
</evidence>
<evidence type="ECO:0000256" key="10">
    <source>
        <dbReference type="ARBA" id="ARBA00047882"/>
    </source>
</evidence>
<dbReference type="Pfam" id="PF09317">
    <property type="entry name" value="ACDH_C"/>
    <property type="match status" value="1"/>
</dbReference>
<comment type="similarity">
    <text evidence="3">Belongs to the acyl-CoA dehydrogenase family.</text>
</comment>
<dbReference type="Gene3D" id="1.10.540.10">
    <property type="entry name" value="Acyl-CoA dehydrogenase/oxidase, N-terminal domain"/>
    <property type="match status" value="1"/>
</dbReference>
<dbReference type="PANTHER" id="PTHR48083">
    <property type="entry name" value="MEDIUM-CHAIN SPECIFIC ACYL-COA DEHYDROGENASE, MITOCHONDRIAL-RELATED"/>
    <property type="match status" value="1"/>
</dbReference>
<dbReference type="NCBIfam" id="NF009586">
    <property type="entry name" value="PRK13026.1"/>
    <property type="match status" value="1"/>
</dbReference>
<evidence type="ECO:0000256" key="12">
    <source>
        <dbReference type="SAM" id="Phobius"/>
    </source>
</evidence>
<comment type="pathway">
    <text evidence="2">Lipid metabolism; fatty acid beta-oxidation.</text>
</comment>
<dbReference type="Gene3D" id="2.40.110.10">
    <property type="entry name" value="Butyryl-CoA Dehydrogenase, subunit A, domain 2"/>
    <property type="match status" value="1"/>
</dbReference>
<evidence type="ECO:0000313" key="17">
    <source>
        <dbReference type="Proteomes" id="UP001501727"/>
    </source>
</evidence>
<comment type="catalytic activity">
    <reaction evidence="10">
        <text>a medium-chain 2,3-saturated fatty acyl-CoA + oxidized [electron-transfer flavoprotein] + H(+) = a medium-chain (2E)-enoyl-CoA + reduced [electron-transfer flavoprotein]</text>
        <dbReference type="Rhea" id="RHEA:14477"/>
        <dbReference type="Rhea" id="RHEA-COMP:10685"/>
        <dbReference type="Rhea" id="RHEA-COMP:10686"/>
        <dbReference type="ChEBI" id="CHEBI:15378"/>
        <dbReference type="ChEBI" id="CHEBI:57692"/>
        <dbReference type="ChEBI" id="CHEBI:58307"/>
        <dbReference type="ChEBI" id="CHEBI:83723"/>
        <dbReference type="ChEBI" id="CHEBI:83726"/>
        <dbReference type="EC" id="1.3.8.7"/>
    </reaction>
</comment>
<dbReference type="InterPro" id="IPR046373">
    <property type="entry name" value="Acyl-CoA_Oxase/DH_mid-dom_sf"/>
</dbReference>
<reference evidence="17" key="1">
    <citation type="journal article" date="2019" name="Int. J. Syst. Evol. Microbiol.">
        <title>The Global Catalogue of Microorganisms (GCM) 10K type strain sequencing project: providing services to taxonomists for standard genome sequencing and annotation.</title>
        <authorList>
            <consortium name="The Broad Institute Genomics Platform"/>
            <consortium name="The Broad Institute Genome Sequencing Center for Infectious Disease"/>
            <person name="Wu L."/>
            <person name="Ma J."/>
        </authorList>
    </citation>
    <scope>NUCLEOTIDE SEQUENCE [LARGE SCALE GENOMIC DNA]</scope>
    <source>
        <strain evidence="17">JCM 16916</strain>
    </source>
</reference>
<evidence type="ECO:0000256" key="8">
    <source>
        <dbReference type="ARBA" id="ARBA00022827"/>
    </source>
</evidence>
<dbReference type="InterPro" id="IPR036250">
    <property type="entry name" value="AcylCo_DH-like_C"/>
</dbReference>
<evidence type="ECO:0000256" key="11">
    <source>
        <dbReference type="ARBA" id="ARBA00049247"/>
    </source>
</evidence>
<accession>A0ABP7MZI0</accession>
<dbReference type="InterPro" id="IPR009100">
    <property type="entry name" value="AcylCoA_DH/oxidase_NM_dom_sf"/>
</dbReference>
<evidence type="ECO:0000259" key="15">
    <source>
        <dbReference type="Pfam" id="PF09317"/>
    </source>
</evidence>
<dbReference type="RefSeq" id="WP_344760758.1">
    <property type="nucleotide sequence ID" value="NZ_BAAAZU010000031.1"/>
</dbReference>
<feature type="domain" description="Acyl-CoA dehydrogenase/oxidase N-terminal" evidence="14">
    <location>
        <begin position="137"/>
        <end position="236"/>
    </location>
</feature>
<dbReference type="PANTHER" id="PTHR48083:SF18">
    <property type="entry name" value="ACYL-COENZYME A DEHYDROGENASE"/>
    <property type="match status" value="1"/>
</dbReference>
<comment type="catalytic activity">
    <reaction evidence="11">
        <text>a long-chain 2,3-saturated fatty acyl-CoA + oxidized [electron-transfer flavoprotein] + H(+) = a long-chain (2E)-enoyl-CoA + reduced [electron-transfer flavoprotein]</text>
        <dbReference type="Rhea" id="RHEA:17721"/>
        <dbReference type="Rhea" id="RHEA-COMP:10685"/>
        <dbReference type="Rhea" id="RHEA-COMP:10686"/>
        <dbReference type="ChEBI" id="CHEBI:15378"/>
        <dbReference type="ChEBI" id="CHEBI:57692"/>
        <dbReference type="ChEBI" id="CHEBI:58307"/>
        <dbReference type="ChEBI" id="CHEBI:83721"/>
        <dbReference type="ChEBI" id="CHEBI:83727"/>
        <dbReference type="EC" id="1.3.8.8"/>
    </reaction>
</comment>
<dbReference type="NCBIfam" id="NF007000">
    <property type="entry name" value="PRK09463.1"/>
    <property type="match status" value="1"/>
</dbReference>
<evidence type="ECO:0000256" key="6">
    <source>
        <dbReference type="ARBA" id="ARBA00020144"/>
    </source>
</evidence>
<keyword evidence="8" id="KW-0274">FAD</keyword>
<evidence type="ECO:0000256" key="2">
    <source>
        <dbReference type="ARBA" id="ARBA00005005"/>
    </source>
</evidence>
<evidence type="ECO:0000259" key="14">
    <source>
        <dbReference type="Pfam" id="PF02771"/>
    </source>
</evidence>
<dbReference type="InterPro" id="IPR050741">
    <property type="entry name" value="Acyl-CoA_dehydrogenase"/>
</dbReference>
<dbReference type="EC" id="1.3.8.7" evidence="4"/>
<dbReference type="SUPFAM" id="SSF56645">
    <property type="entry name" value="Acyl-CoA dehydrogenase NM domain-like"/>
    <property type="match status" value="1"/>
</dbReference>
<evidence type="ECO:0000256" key="7">
    <source>
        <dbReference type="ARBA" id="ARBA00022630"/>
    </source>
</evidence>
<keyword evidence="12" id="KW-0812">Transmembrane</keyword>
<keyword evidence="9" id="KW-0560">Oxidoreductase</keyword>
<keyword evidence="12" id="KW-1133">Transmembrane helix</keyword>
<feature type="domain" description="Acyl-CoA dehydrogenase C-terminal bacterial-type" evidence="15">
    <location>
        <begin position="518"/>
        <end position="801"/>
    </location>
</feature>
<dbReference type="InterPro" id="IPR009075">
    <property type="entry name" value="AcylCo_DH/oxidase_C"/>
</dbReference>
<evidence type="ECO:0000259" key="13">
    <source>
        <dbReference type="Pfam" id="PF00441"/>
    </source>
</evidence>
<dbReference type="InterPro" id="IPR037069">
    <property type="entry name" value="AcylCoA_DH/ox_N_sf"/>
</dbReference>
<dbReference type="EC" id="1.3.8.8" evidence="5"/>
<evidence type="ECO:0000256" key="3">
    <source>
        <dbReference type="ARBA" id="ARBA00009347"/>
    </source>
</evidence>
<dbReference type="InterPro" id="IPR015396">
    <property type="entry name" value="FadE_C"/>
</dbReference>
<evidence type="ECO:0000256" key="4">
    <source>
        <dbReference type="ARBA" id="ARBA00012033"/>
    </source>
</evidence>
<gene>
    <name evidence="16" type="ORF">GCM10022229_29190</name>
</gene>
<feature type="transmembrane region" description="Helical" evidence="12">
    <location>
        <begin position="27"/>
        <end position="60"/>
    </location>
</feature>
<comment type="caution">
    <text evidence="16">The sequence shown here is derived from an EMBL/GenBank/DDBJ whole genome shotgun (WGS) entry which is preliminary data.</text>
</comment>
<dbReference type="Pfam" id="PF02771">
    <property type="entry name" value="Acyl-CoA_dh_N"/>
    <property type="match status" value="1"/>
</dbReference>
<protein>
    <recommendedName>
        <fullName evidence="6">Acyl-coenzyme A dehydrogenase</fullName>
        <ecNumber evidence="4">1.3.8.7</ecNumber>
        <ecNumber evidence="5">1.3.8.8</ecNumber>
    </recommendedName>
</protein>
<keyword evidence="12" id="KW-0472">Membrane</keyword>
<evidence type="ECO:0000256" key="5">
    <source>
        <dbReference type="ARBA" id="ARBA00012040"/>
    </source>
</evidence>
<organism evidence="16 17">
    <name type="scientific">Luteimonas lutimaris</name>
    <dbReference type="NCBI Taxonomy" id="698645"/>
    <lineage>
        <taxon>Bacteria</taxon>
        <taxon>Pseudomonadati</taxon>
        <taxon>Pseudomonadota</taxon>
        <taxon>Gammaproteobacteria</taxon>
        <taxon>Lysobacterales</taxon>
        <taxon>Lysobacteraceae</taxon>
        <taxon>Luteimonas</taxon>
    </lineage>
</organism>
<dbReference type="Proteomes" id="UP001501727">
    <property type="component" value="Unassembled WGS sequence"/>
</dbReference>
<evidence type="ECO:0000256" key="1">
    <source>
        <dbReference type="ARBA" id="ARBA00001974"/>
    </source>
</evidence>
<dbReference type="Gene3D" id="1.20.140.10">
    <property type="entry name" value="Butyryl-CoA Dehydrogenase, subunit A, domain 3"/>
    <property type="match status" value="1"/>
</dbReference>
<dbReference type="EMBL" id="BAAAZU010000031">
    <property type="protein sequence ID" value="GAA3933454.1"/>
    <property type="molecule type" value="Genomic_DNA"/>
</dbReference>
<keyword evidence="17" id="KW-1185">Reference proteome</keyword>